<dbReference type="EMBL" id="BK016176">
    <property type="protein sequence ID" value="DAG00061.1"/>
    <property type="molecule type" value="Genomic_DNA"/>
</dbReference>
<accession>A0A8S5V028</accession>
<evidence type="ECO:0000313" key="2">
    <source>
        <dbReference type="EMBL" id="DAG00061.1"/>
    </source>
</evidence>
<feature type="region of interest" description="Disordered" evidence="1">
    <location>
        <begin position="127"/>
        <end position="150"/>
    </location>
</feature>
<organism evidence="2">
    <name type="scientific">Siphoviridae sp. ctBeL15</name>
    <dbReference type="NCBI Taxonomy" id="2825374"/>
    <lineage>
        <taxon>Viruses</taxon>
        <taxon>Duplodnaviria</taxon>
        <taxon>Heunggongvirae</taxon>
        <taxon>Uroviricota</taxon>
        <taxon>Caudoviricetes</taxon>
    </lineage>
</organism>
<proteinExistence type="predicted"/>
<name>A0A8S5V028_9CAUD</name>
<reference evidence="2" key="1">
    <citation type="journal article" date="2021" name="Proc. Natl. Acad. Sci. U.S.A.">
        <title>A Catalog of Tens of Thousands of Viruses from Human Metagenomes Reveals Hidden Associations with Chronic Diseases.</title>
        <authorList>
            <person name="Tisza M.J."/>
            <person name="Buck C.B."/>
        </authorList>
    </citation>
    <scope>NUCLEOTIDE SEQUENCE</scope>
    <source>
        <strain evidence="2">CtBeL15</strain>
    </source>
</reference>
<protein>
    <submittedName>
        <fullName evidence="2">Uncharacterized protein</fullName>
    </submittedName>
</protein>
<sequence>MRKWYMREWIILFCTIFHFRKERRMAELLPMDAEKQQAYYDQLNDAVGESLAYFYACIRFNKPFDMKALPASGSKNKWTAYCDKLAKKKLDRTPGGGELGFLDGLTDITKIFGEGLENGNFTRAVSAEKSARDGRQGTKRQAADWGEGTGKMPYTSEDYNEFDRIYNALCADFGGEQAVSAKQQLILRNVAKWTKQMNDAAEMGAIDKAKKLSSMIQENLASENLRKKDTKPVEDLRLDGIVDRLEKAGLMKNGKQCTPDEAFQLIFGRPCKYTYTADAAEKMLLAIINQARINDGLPELVELPEDAKIEDELGEFAEEPNEAEQEAYEKMGLLRKHKK</sequence>
<evidence type="ECO:0000256" key="1">
    <source>
        <dbReference type="SAM" id="MobiDB-lite"/>
    </source>
</evidence>